<reference evidence="1" key="2">
    <citation type="submission" date="2020-11" db="EMBL/GenBank/DDBJ databases">
        <authorList>
            <person name="McCartney M.A."/>
            <person name="Auch B."/>
            <person name="Kono T."/>
            <person name="Mallez S."/>
            <person name="Becker A."/>
            <person name="Gohl D.M."/>
            <person name="Silverstein K.A.T."/>
            <person name="Koren S."/>
            <person name="Bechman K.B."/>
            <person name="Herman A."/>
            <person name="Abrahante J.E."/>
            <person name="Garbe J."/>
        </authorList>
    </citation>
    <scope>NUCLEOTIDE SEQUENCE</scope>
    <source>
        <strain evidence="1">Duluth1</strain>
        <tissue evidence="1">Whole animal</tissue>
    </source>
</reference>
<protein>
    <submittedName>
        <fullName evidence="1">Uncharacterized protein</fullName>
    </submittedName>
</protein>
<gene>
    <name evidence="1" type="ORF">DPMN_105928</name>
</gene>
<name>A0A9D4QI92_DREPO</name>
<comment type="caution">
    <text evidence="1">The sequence shown here is derived from an EMBL/GenBank/DDBJ whole genome shotgun (WGS) entry which is preliminary data.</text>
</comment>
<dbReference type="EMBL" id="JAIWYP010000004">
    <property type="protein sequence ID" value="KAH3832636.1"/>
    <property type="molecule type" value="Genomic_DNA"/>
</dbReference>
<organism evidence="1 2">
    <name type="scientific">Dreissena polymorpha</name>
    <name type="common">Zebra mussel</name>
    <name type="synonym">Mytilus polymorpha</name>
    <dbReference type="NCBI Taxonomy" id="45954"/>
    <lineage>
        <taxon>Eukaryota</taxon>
        <taxon>Metazoa</taxon>
        <taxon>Spiralia</taxon>
        <taxon>Lophotrochozoa</taxon>
        <taxon>Mollusca</taxon>
        <taxon>Bivalvia</taxon>
        <taxon>Autobranchia</taxon>
        <taxon>Heteroconchia</taxon>
        <taxon>Euheterodonta</taxon>
        <taxon>Imparidentia</taxon>
        <taxon>Neoheterodontei</taxon>
        <taxon>Myida</taxon>
        <taxon>Dreissenoidea</taxon>
        <taxon>Dreissenidae</taxon>
        <taxon>Dreissena</taxon>
    </lineage>
</organism>
<evidence type="ECO:0000313" key="2">
    <source>
        <dbReference type="Proteomes" id="UP000828390"/>
    </source>
</evidence>
<accession>A0A9D4QI92</accession>
<proteinExistence type="predicted"/>
<dbReference type="AlphaFoldDB" id="A0A9D4QI92"/>
<reference evidence="1" key="1">
    <citation type="journal article" date="2019" name="bioRxiv">
        <title>The Genome of the Zebra Mussel, Dreissena polymorpha: A Resource for Invasive Species Research.</title>
        <authorList>
            <person name="McCartney M.A."/>
            <person name="Auch B."/>
            <person name="Kono T."/>
            <person name="Mallez S."/>
            <person name="Zhang Y."/>
            <person name="Obille A."/>
            <person name="Becker A."/>
            <person name="Abrahante J.E."/>
            <person name="Garbe J."/>
            <person name="Badalamenti J.P."/>
            <person name="Herman A."/>
            <person name="Mangelson H."/>
            <person name="Liachko I."/>
            <person name="Sullivan S."/>
            <person name="Sone E.D."/>
            <person name="Koren S."/>
            <person name="Silverstein K.A.T."/>
            <person name="Beckman K.B."/>
            <person name="Gohl D.M."/>
        </authorList>
    </citation>
    <scope>NUCLEOTIDE SEQUENCE</scope>
    <source>
        <strain evidence="1">Duluth1</strain>
        <tissue evidence="1">Whole animal</tissue>
    </source>
</reference>
<evidence type="ECO:0000313" key="1">
    <source>
        <dbReference type="EMBL" id="KAH3832636.1"/>
    </source>
</evidence>
<dbReference type="Proteomes" id="UP000828390">
    <property type="component" value="Unassembled WGS sequence"/>
</dbReference>
<sequence length="142" mass="16324">MLTIDVHKNIIVDTYPLMPRLFVLKRHLSKFSLRYTSNLTVVDGSSRCVIRQTLLSWTEVLAALYVKPYCRGRKFSLRYTSNLTVVDGSSRCVIRQTLLSWTEVLAALYVKPYCRGRKFSLRYTSNLTVVDGARISETLLLL</sequence>
<keyword evidence="2" id="KW-1185">Reference proteome</keyword>